<dbReference type="InterPro" id="IPR009057">
    <property type="entry name" value="Homeodomain-like_sf"/>
</dbReference>
<dbReference type="GO" id="GO:0043565">
    <property type="term" value="F:sequence-specific DNA binding"/>
    <property type="evidence" value="ECO:0007669"/>
    <property type="project" value="InterPro"/>
</dbReference>
<keyword evidence="6" id="KW-1185">Reference proteome</keyword>
<dbReference type="EMBL" id="LYBM01000001">
    <property type="protein sequence ID" value="ODA36064.1"/>
    <property type="molecule type" value="Genomic_DNA"/>
</dbReference>
<accession>A0A1C3ES61</accession>
<comment type="caution">
    <text evidence="5">The sequence shown here is derived from an EMBL/GenBank/DDBJ whole genome shotgun (WGS) entry which is preliminary data.</text>
</comment>
<dbReference type="STRING" id="1080227.A8L45_00195"/>
<keyword evidence="3" id="KW-0804">Transcription</keyword>
<dbReference type="RefSeq" id="WP_068897990.1">
    <property type="nucleotide sequence ID" value="NZ_JBHUIF010000002.1"/>
</dbReference>
<dbReference type="PROSITE" id="PS00041">
    <property type="entry name" value="HTH_ARAC_FAMILY_1"/>
    <property type="match status" value="1"/>
</dbReference>
<dbReference type="PANTHER" id="PTHR47893:SF1">
    <property type="entry name" value="REGULATORY PROTEIN PCHR"/>
    <property type="match status" value="1"/>
</dbReference>
<evidence type="ECO:0000256" key="2">
    <source>
        <dbReference type="ARBA" id="ARBA00023125"/>
    </source>
</evidence>
<dbReference type="AlphaFoldDB" id="A0A1C3ES61"/>
<dbReference type="Proteomes" id="UP000094936">
    <property type="component" value="Unassembled WGS sequence"/>
</dbReference>
<dbReference type="InterPro" id="IPR053142">
    <property type="entry name" value="PchR_regulatory_protein"/>
</dbReference>
<organism evidence="5 6">
    <name type="scientific">Veronia pacifica</name>
    <dbReference type="NCBI Taxonomy" id="1080227"/>
    <lineage>
        <taxon>Bacteria</taxon>
        <taxon>Pseudomonadati</taxon>
        <taxon>Pseudomonadota</taxon>
        <taxon>Gammaproteobacteria</taxon>
        <taxon>Vibrionales</taxon>
        <taxon>Vibrionaceae</taxon>
        <taxon>Veronia</taxon>
    </lineage>
</organism>
<dbReference type="InterPro" id="IPR018062">
    <property type="entry name" value="HTH_AraC-typ_CS"/>
</dbReference>
<dbReference type="SMART" id="SM00342">
    <property type="entry name" value="HTH_ARAC"/>
    <property type="match status" value="1"/>
</dbReference>
<dbReference type="SUPFAM" id="SSF46689">
    <property type="entry name" value="Homeodomain-like"/>
    <property type="match status" value="2"/>
</dbReference>
<evidence type="ECO:0000256" key="1">
    <source>
        <dbReference type="ARBA" id="ARBA00023015"/>
    </source>
</evidence>
<evidence type="ECO:0000313" key="5">
    <source>
        <dbReference type="EMBL" id="ODA36064.1"/>
    </source>
</evidence>
<sequence length="327" mass="36124">MGITPHPRIKLLNVPAKVNDEESENQLIKGTLSSMGSPLVKGELTSYRHEGAFSLHAGRVKELDDMQVLSSVTPAVMVTFLLEGSLSFGYDDHDFHLDASSAPCGIMANVARPSAFTRRLRRGNRTAKLNLMLYPSWVRKMSSNSCAINRFIEQHHASLSIVMTPELLVLCEQLISLDSPAAFSERVKMESLVYQTIGELVQQVEAGIFPAFTSTNAITVGNGIEKIISHIENNLAEPLELASLAAHFAMSVSSFQRKCREHLGMPVNAYIRQRRLDMAKQCLESGLMTITEAAYQAGYHHPSNFTNAFRRAFGHPPSFFADKADVS</sequence>
<gene>
    <name evidence="5" type="ORF">A8L45_00195</name>
</gene>
<dbReference type="InterPro" id="IPR018060">
    <property type="entry name" value="HTH_AraC"/>
</dbReference>
<dbReference type="PANTHER" id="PTHR47893">
    <property type="entry name" value="REGULATORY PROTEIN PCHR"/>
    <property type="match status" value="1"/>
</dbReference>
<dbReference type="Pfam" id="PF12833">
    <property type="entry name" value="HTH_18"/>
    <property type="match status" value="1"/>
</dbReference>
<feature type="domain" description="HTH araC/xylS-type" evidence="4">
    <location>
        <begin position="225"/>
        <end position="323"/>
    </location>
</feature>
<evidence type="ECO:0000256" key="3">
    <source>
        <dbReference type="ARBA" id="ARBA00023163"/>
    </source>
</evidence>
<keyword evidence="1" id="KW-0805">Transcription regulation</keyword>
<keyword evidence="2" id="KW-0238">DNA-binding</keyword>
<proteinExistence type="predicted"/>
<dbReference type="Gene3D" id="1.10.10.60">
    <property type="entry name" value="Homeodomain-like"/>
    <property type="match status" value="2"/>
</dbReference>
<protein>
    <recommendedName>
        <fullName evidence="4">HTH araC/xylS-type domain-containing protein</fullName>
    </recommendedName>
</protein>
<name>A0A1C3ES61_9GAMM</name>
<dbReference type="PROSITE" id="PS01124">
    <property type="entry name" value="HTH_ARAC_FAMILY_2"/>
    <property type="match status" value="1"/>
</dbReference>
<evidence type="ECO:0000313" key="6">
    <source>
        <dbReference type="Proteomes" id="UP000094936"/>
    </source>
</evidence>
<reference evidence="5 6" key="1">
    <citation type="submission" date="2016-05" db="EMBL/GenBank/DDBJ databases">
        <title>Genomic Taxonomy of the Vibrionaceae.</title>
        <authorList>
            <person name="Gomez-Gil B."/>
            <person name="Enciso-Ibarra J."/>
        </authorList>
    </citation>
    <scope>NUCLEOTIDE SEQUENCE [LARGE SCALE GENOMIC DNA]</scope>
    <source>
        <strain evidence="5 6">CAIM 1920</strain>
    </source>
</reference>
<evidence type="ECO:0000259" key="4">
    <source>
        <dbReference type="PROSITE" id="PS01124"/>
    </source>
</evidence>
<dbReference type="OrthoDB" id="5949386at2"/>
<dbReference type="GO" id="GO:0003700">
    <property type="term" value="F:DNA-binding transcription factor activity"/>
    <property type="evidence" value="ECO:0007669"/>
    <property type="project" value="InterPro"/>
</dbReference>